<dbReference type="Gene3D" id="3.90.1150.10">
    <property type="entry name" value="Aspartate Aminotransferase, domain 1"/>
    <property type="match status" value="1"/>
</dbReference>
<evidence type="ECO:0000256" key="2">
    <source>
        <dbReference type="ARBA" id="ARBA00022576"/>
    </source>
</evidence>
<evidence type="ECO:0000256" key="5">
    <source>
        <dbReference type="ARBA" id="ARBA00022898"/>
    </source>
</evidence>
<keyword evidence="4 6" id="KW-0808">Transferase</keyword>
<dbReference type="FunFam" id="3.40.640.10:FF:000004">
    <property type="entry name" value="Acetylornithine aminotransferase"/>
    <property type="match status" value="1"/>
</dbReference>
<keyword evidence="3 6" id="KW-0028">Amino-acid biosynthesis</keyword>
<dbReference type="InterPro" id="IPR015421">
    <property type="entry name" value="PyrdxlP-dep_Trfase_major"/>
</dbReference>
<dbReference type="RefSeq" id="WP_064953359.1">
    <property type="nucleotide sequence ID" value="NZ_LZJS01000132.1"/>
</dbReference>
<dbReference type="NCBIfam" id="NF002325">
    <property type="entry name" value="PRK01278.1"/>
    <property type="match status" value="1"/>
</dbReference>
<dbReference type="PIRSF" id="PIRSF000521">
    <property type="entry name" value="Transaminase_4ab_Lys_Orn"/>
    <property type="match status" value="1"/>
</dbReference>
<dbReference type="CDD" id="cd00610">
    <property type="entry name" value="OAT_like"/>
    <property type="match status" value="1"/>
</dbReference>
<dbReference type="PROSITE" id="PS00600">
    <property type="entry name" value="AA_TRANSFER_CLASS_3"/>
    <property type="match status" value="1"/>
</dbReference>
<dbReference type="InterPro" id="IPR004636">
    <property type="entry name" value="AcOrn/SuccOrn_fam"/>
</dbReference>
<dbReference type="UniPathway" id="UPA00068">
    <property type="reaction ID" value="UER00109"/>
</dbReference>
<proteinExistence type="inferred from homology"/>
<keyword evidence="2 6" id="KW-0032">Aminotransferase</keyword>
<dbReference type="EC" id="2.6.1.11" evidence="6"/>
<comment type="similarity">
    <text evidence="6">Belongs to the class-III pyridoxal-phosphate-dependent aminotransferase family. ArgD subfamily.</text>
</comment>
<evidence type="ECO:0000313" key="7">
    <source>
        <dbReference type="EMBL" id="OBH55977.1"/>
    </source>
</evidence>
<evidence type="ECO:0000256" key="4">
    <source>
        <dbReference type="ARBA" id="ARBA00022679"/>
    </source>
</evidence>
<evidence type="ECO:0000256" key="3">
    <source>
        <dbReference type="ARBA" id="ARBA00022605"/>
    </source>
</evidence>
<feature type="binding site" evidence="6">
    <location>
        <position position="138"/>
    </location>
    <ligand>
        <name>N(2)-acetyl-L-ornithine</name>
        <dbReference type="ChEBI" id="CHEBI:57805"/>
    </ligand>
</feature>
<comment type="miscellaneous">
    <text evidence="6">May also have succinyldiaminopimelate aminotransferase activity, thus carrying out the corresponding step in lysine biosynthesis.</text>
</comment>
<keyword evidence="5 6" id="KW-0663">Pyridoxal phosphate</keyword>
<feature type="binding site" evidence="6">
    <location>
        <position position="277"/>
    </location>
    <ligand>
        <name>N(2)-acetyl-L-ornithine</name>
        <dbReference type="ChEBI" id="CHEBI:57805"/>
    </ligand>
</feature>
<dbReference type="GO" id="GO:0003992">
    <property type="term" value="F:N2-acetyl-L-ornithine:2-oxoglutarate 5-aminotransferase activity"/>
    <property type="evidence" value="ECO:0007669"/>
    <property type="project" value="UniProtKB-UniRule"/>
</dbReference>
<feature type="binding site" evidence="6">
    <location>
        <position position="278"/>
    </location>
    <ligand>
        <name>pyridoxal 5'-phosphate</name>
        <dbReference type="ChEBI" id="CHEBI:597326"/>
    </ligand>
</feature>
<dbReference type="InterPro" id="IPR015422">
    <property type="entry name" value="PyrdxlP-dep_Trfase_small"/>
</dbReference>
<feature type="modified residue" description="N6-(pyridoxal phosphate)lysine" evidence="6">
    <location>
        <position position="249"/>
    </location>
</feature>
<dbReference type="InterPro" id="IPR049704">
    <property type="entry name" value="Aminotrans_3_PPA_site"/>
</dbReference>
<dbReference type="GO" id="GO:0030170">
    <property type="term" value="F:pyridoxal phosphate binding"/>
    <property type="evidence" value="ECO:0007669"/>
    <property type="project" value="InterPro"/>
</dbReference>
<dbReference type="PANTHER" id="PTHR11986">
    <property type="entry name" value="AMINOTRANSFERASE CLASS III"/>
    <property type="match status" value="1"/>
</dbReference>
<dbReference type="Pfam" id="PF00202">
    <property type="entry name" value="Aminotran_3"/>
    <property type="match status" value="1"/>
</dbReference>
<reference evidence="7 8" key="1">
    <citation type="submission" date="2016-06" db="EMBL/GenBank/DDBJ databases">
        <authorList>
            <person name="Kjaerup R.B."/>
            <person name="Dalgaard T.S."/>
            <person name="Juul-Madsen H.R."/>
        </authorList>
    </citation>
    <scope>NUCLEOTIDE SEQUENCE [LARGE SCALE GENOMIC DNA]</scope>
    <source>
        <strain evidence="7 8">E2464</strain>
    </source>
</reference>
<organism evidence="7 8">
    <name type="scientific">Mycobacterium colombiense</name>
    <dbReference type="NCBI Taxonomy" id="339268"/>
    <lineage>
        <taxon>Bacteria</taxon>
        <taxon>Bacillati</taxon>
        <taxon>Actinomycetota</taxon>
        <taxon>Actinomycetes</taxon>
        <taxon>Mycobacteriales</taxon>
        <taxon>Mycobacteriaceae</taxon>
        <taxon>Mycobacterium</taxon>
        <taxon>Mycobacterium avium complex (MAC)</taxon>
    </lineage>
</organism>
<dbReference type="InterPro" id="IPR015424">
    <property type="entry name" value="PyrdxlP-dep_Trfase"/>
</dbReference>
<dbReference type="GO" id="GO:0005737">
    <property type="term" value="C:cytoplasm"/>
    <property type="evidence" value="ECO:0007669"/>
    <property type="project" value="UniProtKB-SubCell"/>
</dbReference>
<dbReference type="InterPro" id="IPR005814">
    <property type="entry name" value="Aminotrans_3"/>
</dbReference>
<dbReference type="GO" id="GO:0006526">
    <property type="term" value="P:L-arginine biosynthetic process"/>
    <property type="evidence" value="ECO:0007669"/>
    <property type="project" value="UniProtKB-UniRule"/>
</dbReference>
<comment type="subunit">
    <text evidence="6">Homodimer.</text>
</comment>
<evidence type="ECO:0000313" key="8">
    <source>
        <dbReference type="Proteomes" id="UP000093861"/>
    </source>
</evidence>
<comment type="caution">
    <text evidence="7">The sequence shown here is derived from an EMBL/GenBank/DDBJ whole genome shotgun (WGS) entry which is preliminary data.</text>
</comment>
<dbReference type="NCBIfam" id="TIGR00707">
    <property type="entry name" value="argD"/>
    <property type="match status" value="1"/>
</dbReference>
<gene>
    <name evidence="6" type="primary">argD</name>
    <name evidence="7" type="ORF">A5685_09140</name>
</gene>
<comment type="cofactor">
    <cofactor evidence="6">
        <name>pyridoxal 5'-phosphate</name>
        <dbReference type="ChEBI" id="CHEBI:597326"/>
    </cofactor>
    <text evidence="6">Binds 1 pyridoxal phosphate per subunit.</text>
</comment>
<evidence type="ECO:0000256" key="1">
    <source>
        <dbReference type="ARBA" id="ARBA00022571"/>
    </source>
</evidence>
<feature type="binding site" evidence="6">
    <location>
        <begin position="109"/>
        <end position="110"/>
    </location>
    <ligand>
        <name>pyridoxal 5'-phosphate</name>
        <dbReference type="ChEBI" id="CHEBI:597326"/>
    </ligand>
</feature>
<dbReference type="NCBIfam" id="NF002874">
    <property type="entry name" value="PRK03244.1"/>
    <property type="match status" value="1"/>
</dbReference>
<dbReference type="GO" id="GO:0042802">
    <property type="term" value="F:identical protein binding"/>
    <property type="evidence" value="ECO:0007669"/>
    <property type="project" value="TreeGrafter"/>
</dbReference>
<evidence type="ECO:0000256" key="6">
    <source>
        <dbReference type="HAMAP-Rule" id="MF_01107"/>
    </source>
</evidence>
<comment type="subcellular location">
    <subcellularLocation>
        <location evidence="6">Cytoplasm</location>
    </subcellularLocation>
</comment>
<dbReference type="InterPro" id="IPR050103">
    <property type="entry name" value="Class-III_PLP-dep_AT"/>
</dbReference>
<dbReference type="HAMAP" id="MF_01107">
    <property type="entry name" value="ArgD_aminotrans_3"/>
    <property type="match status" value="1"/>
</dbReference>
<dbReference type="SUPFAM" id="SSF53383">
    <property type="entry name" value="PLP-dependent transferases"/>
    <property type="match status" value="1"/>
</dbReference>
<sequence length="397" mass="40913">MTRTDDIKQRWEAVMMNNYGTPPMALASGDGAVVTDVDGKTYLDLLGGIAVNVLGHRHPAIIEAVTRQMSTLGHTSNLYATEPSLALAEELVNLLGTDSPARVFFCNSGTEANEVAFKLSRLTGRTKLVAAQEAFHGRTMGSLALTGQPSKQSPFAPLPGDVTHVPYGDIEALAAAVDDSTAAVFLEPIMGESGVVVPPEGYLVAARDITARHGALLVLDEVQTGMGRTGTFFAHQHDGITPDVVTLAKGLGGGLPIGACLAIGPAADLMTPGLHGSTFGGNPVCAAAALAVLRVLAEENLVRHAEVLGKSLRHGIEALGHPLIDHVRGRGLLCGVALTAPRAKDAEAAARRAGFLVNAAAPDVIRLAPPLIITEAQVDGFVAALPGILDEAAGAAA</sequence>
<feature type="binding site" evidence="6">
    <location>
        <position position="135"/>
    </location>
    <ligand>
        <name>pyridoxal 5'-phosphate</name>
        <dbReference type="ChEBI" id="CHEBI:597326"/>
    </ligand>
</feature>
<keyword evidence="6" id="KW-0963">Cytoplasm</keyword>
<dbReference type="PANTHER" id="PTHR11986:SF79">
    <property type="entry name" value="ACETYLORNITHINE AMINOTRANSFERASE, MITOCHONDRIAL"/>
    <property type="match status" value="1"/>
</dbReference>
<dbReference type="AlphaFoldDB" id="A0A1A2RWQ0"/>
<accession>A0A1A2RWQ0</accession>
<comment type="catalytic activity">
    <reaction evidence="6">
        <text>N(2)-acetyl-L-ornithine + 2-oxoglutarate = N-acetyl-L-glutamate 5-semialdehyde + L-glutamate</text>
        <dbReference type="Rhea" id="RHEA:18049"/>
        <dbReference type="ChEBI" id="CHEBI:16810"/>
        <dbReference type="ChEBI" id="CHEBI:29123"/>
        <dbReference type="ChEBI" id="CHEBI:29985"/>
        <dbReference type="ChEBI" id="CHEBI:57805"/>
        <dbReference type="EC" id="2.6.1.11"/>
    </reaction>
</comment>
<dbReference type="Proteomes" id="UP000093861">
    <property type="component" value="Unassembled WGS sequence"/>
</dbReference>
<feature type="binding site" evidence="6">
    <location>
        <begin position="220"/>
        <end position="223"/>
    </location>
    <ligand>
        <name>pyridoxal 5'-phosphate</name>
        <dbReference type="ChEBI" id="CHEBI:597326"/>
    </ligand>
</feature>
<dbReference type="Gene3D" id="3.40.640.10">
    <property type="entry name" value="Type I PLP-dependent aspartate aminotransferase-like (Major domain)"/>
    <property type="match status" value="1"/>
</dbReference>
<dbReference type="EMBL" id="LZJS01000132">
    <property type="protein sequence ID" value="OBH55977.1"/>
    <property type="molecule type" value="Genomic_DNA"/>
</dbReference>
<keyword evidence="1 6" id="KW-0055">Arginine biosynthesis</keyword>
<comment type="pathway">
    <text evidence="6">Amino-acid biosynthesis; L-arginine biosynthesis; N(2)-acetyl-L-ornithine from L-glutamate: step 4/4.</text>
</comment>
<protein>
    <recommendedName>
        <fullName evidence="6">Acetylornithine aminotransferase</fullName>
        <shortName evidence="6">ACOAT</shortName>
        <ecNumber evidence="6">2.6.1.11</ecNumber>
    </recommendedName>
</protein>
<name>A0A1A2RWQ0_9MYCO</name>